<evidence type="ECO:0000313" key="1">
    <source>
        <dbReference type="EMBL" id="MRX75658.1"/>
    </source>
</evidence>
<sequence length="81" mass="9044">MEQMERLAEKDYQSIGYLNVAQPELKVHSERKTNLKSRSRTAATILNLPSRQKAGQVLQNPKGEIRMLTVPAPRSGISGLL</sequence>
<evidence type="ECO:0000313" key="2">
    <source>
        <dbReference type="Proteomes" id="UP000487757"/>
    </source>
</evidence>
<dbReference type="RefSeq" id="WP_154279815.1">
    <property type="nucleotide sequence ID" value="NZ_JBHUJQ010000001.1"/>
</dbReference>
<name>A0A7K0FVS9_9SPHI</name>
<dbReference type="AlphaFoldDB" id="A0A7K0FVS9"/>
<proteinExistence type="predicted"/>
<gene>
    <name evidence="1" type="ORF">GJU39_06105</name>
</gene>
<dbReference type="EMBL" id="WKKH01000006">
    <property type="protein sequence ID" value="MRX75658.1"/>
    <property type="molecule type" value="Genomic_DNA"/>
</dbReference>
<keyword evidence="2" id="KW-1185">Reference proteome</keyword>
<accession>A0A7K0FVS9</accession>
<organism evidence="1 2">
    <name type="scientific">Pedobacter petrophilus</name>
    <dbReference type="NCBI Taxonomy" id="1908241"/>
    <lineage>
        <taxon>Bacteria</taxon>
        <taxon>Pseudomonadati</taxon>
        <taxon>Bacteroidota</taxon>
        <taxon>Sphingobacteriia</taxon>
        <taxon>Sphingobacteriales</taxon>
        <taxon>Sphingobacteriaceae</taxon>
        <taxon>Pedobacter</taxon>
    </lineage>
</organism>
<reference evidence="1 2" key="1">
    <citation type="submission" date="2019-11" db="EMBL/GenBank/DDBJ databases">
        <title>Pedobacter petrophilus genome.</title>
        <authorList>
            <person name="Feldbauer M.J."/>
            <person name="Newman J.D."/>
        </authorList>
    </citation>
    <scope>NUCLEOTIDE SEQUENCE [LARGE SCALE GENOMIC DNA]</scope>
    <source>
        <strain evidence="1 2">LMG 29686</strain>
    </source>
</reference>
<protein>
    <submittedName>
        <fullName evidence="1">Uncharacterized protein</fullName>
    </submittedName>
</protein>
<dbReference type="Proteomes" id="UP000487757">
    <property type="component" value="Unassembled WGS sequence"/>
</dbReference>
<comment type="caution">
    <text evidence="1">The sequence shown here is derived from an EMBL/GenBank/DDBJ whole genome shotgun (WGS) entry which is preliminary data.</text>
</comment>